<name>A0AAJ0C3B5_9PEZI</name>
<dbReference type="EMBL" id="MU839010">
    <property type="protein sequence ID" value="KAK1766836.1"/>
    <property type="molecule type" value="Genomic_DNA"/>
</dbReference>
<proteinExistence type="predicted"/>
<dbReference type="AlphaFoldDB" id="A0AAJ0C3B5"/>
<evidence type="ECO:0000313" key="2">
    <source>
        <dbReference type="Proteomes" id="UP001244011"/>
    </source>
</evidence>
<keyword evidence="2" id="KW-1185">Reference proteome</keyword>
<reference evidence="1" key="1">
    <citation type="submission" date="2023-06" db="EMBL/GenBank/DDBJ databases">
        <title>Genome-scale phylogeny and comparative genomics of the fungal order Sordariales.</title>
        <authorList>
            <consortium name="Lawrence Berkeley National Laboratory"/>
            <person name="Hensen N."/>
            <person name="Bonometti L."/>
            <person name="Westerberg I."/>
            <person name="Brannstrom I.O."/>
            <person name="Guillou S."/>
            <person name="Cros-Aarteil S."/>
            <person name="Calhoun S."/>
            <person name="Haridas S."/>
            <person name="Kuo A."/>
            <person name="Mondo S."/>
            <person name="Pangilinan J."/>
            <person name="Riley R."/>
            <person name="Labutti K."/>
            <person name="Andreopoulos B."/>
            <person name="Lipzen A."/>
            <person name="Chen C."/>
            <person name="Yanf M."/>
            <person name="Daum C."/>
            <person name="Ng V."/>
            <person name="Clum A."/>
            <person name="Steindorff A."/>
            <person name="Ohm R."/>
            <person name="Martin F."/>
            <person name="Silar P."/>
            <person name="Natvig D."/>
            <person name="Lalanne C."/>
            <person name="Gautier V."/>
            <person name="Ament-Velasquez S.L."/>
            <person name="Kruys A."/>
            <person name="Hutchinson M.I."/>
            <person name="Powell A.J."/>
            <person name="Barry K."/>
            <person name="Miller A.N."/>
            <person name="Grigoriev I.V."/>
            <person name="Debuchy R."/>
            <person name="Gladieux P."/>
            <person name="Thoren M.H."/>
            <person name="Johannesson H."/>
        </authorList>
    </citation>
    <scope>NUCLEOTIDE SEQUENCE</scope>
    <source>
        <strain evidence="1">8032-3</strain>
    </source>
</reference>
<organism evidence="1 2">
    <name type="scientific">Phialemonium atrogriseum</name>
    <dbReference type="NCBI Taxonomy" id="1093897"/>
    <lineage>
        <taxon>Eukaryota</taxon>
        <taxon>Fungi</taxon>
        <taxon>Dikarya</taxon>
        <taxon>Ascomycota</taxon>
        <taxon>Pezizomycotina</taxon>
        <taxon>Sordariomycetes</taxon>
        <taxon>Sordariomycetidae</taxon>
        <taxon>Cephalothecales</taxon>
        <taxon>Cephalothecaceae</taxon>
        <taxon>Phialemonium</taxon>
    </lineage>
</organism>
<gene>
    <name evidence="1" type="ORF">QBC33DRAFT_540368</name>
</gene>
<protein>
    <submittedName>
        <fullName evidence="1">Uncharacterized protein</fullName>
    </submittedName>
</protein>
<evidence type="ECO:0000313" key="1">
    <source>
        <dbReference type="EMBL" id="KAK1766836.1"/>
    </source>
</evidence>
<comment type="caution">
    <text evidence="1">The sequence shown here is derived from an EMBL/GenBank/DDBJ whole genome shotgun (WGS) entry which is preliminary data.</text>
</comment>
<dbReference type="RefSeq" id="XP_060283049.1">
    <property type="nucleotide sequence ID" value="XM_060428055.1"/>
</dbReference>
<dbReference type="Proteomes" id="UP001244011">
    <property type="component" value="Unassembled WGS sequence"/>
</dbReference>
<sequence length="81" mass="9330">MIEGMGWGSQWSHCTALWIFQLLCFVMPLQDLIAFGISNHHQCIDLLGENSPDLHECCDLDGQHRKDLAYRLGDRCIYPDH</sequence>
<dbReference type="GeneID" id="85311242"/>
<accession>A0AAJ0C3B5</accession>